<dbReference type="Proteomes" id="UP001139344">
    <property type="component" value="Unassembled WGS sequence"/>
</dbReference>
<evidence type="ECO:0000313" key="3">
    <source>
        <dbReference type="Proteomes" id="UP001139344"/>
    </source>
</evidence>
<feature type="transmembrane region" description="Helical" evidence="1">
    <location>
        <begin position="6"/>
        <end position="25"/>
    </location>
</feature>
<gene>
    <name evidence="2" type="ORF">LU635_09650</name>
</gene>
<dbReference type="RefSeq" id="WP_240098571.1">
    <property type="nucleotide sequence ID" value="NZ_JAJSON010000020.1"/>
</dbReference>
<dbReference type="Pfam" id="PF05751">
    <property type="entry name" value="FixH"/>
    <property type="match status" value="1"/>
</dbReference>
<name>A0A9X1UYF8_9FLAO</name>
<protein>
    <submittedName>
        <fullName evidence="2">FixH family protein</fullName>
    </submittedName>
</protein>
<keyword evidence="1" id="KW-0472">Membrane</keyword>
<dbReference type="InterPro" id="IPR008620">
    <property type="entry name" value="FixH"/>
</dbReference>
<sequence>MKINWGTGLVIGMLAFISFIMYFVVTMLSSTEYDHDLVVEDYYKAELHYQEDIDAEKNALSLEENIRLEIKNGKLVLVFPESMKIEEMEGAIYLYRPSNKNLDFQIPLSEVKTREFLIPGEKLVDGRWNVSVNWNTKGKEYLFKKEIVF</sequence>
<accession>A0A9X1UYF8</accession>
<evidence type="ECO:0000313" key="2">
    <source>
        <dbReference type="EMBL" id="MCG9971899.1"/>
    </source>
</evidence>
<keyword evidence="1" id="KW-1133">Transmembrane helix</keyword>
<evidence type="ECO:0000256" key="1">
    <source>
        <dbReference type="SAM" id="Phobius"/>
    </source>
</evidence>
<comment type="caution">
    <text evidence="2">The sequence shown here is derived from an EMBL/GenBank/DDBJ whole genome shotgun (WGS) entry which is preliminary data.</text>
</comment>
<dbReference type="AlphaFoldDB" id="A0A9X1UYF8"/>
<organism evidence="2 3">
    <name type="scientific">Christiangramia crocea</name>
    <dbReference type="NCBI Taxonomy" id="2904124"/>
    <lineage>
        <taxon>Bacteria</taxon>
        <taxon>Pseudomonadati</taxon>
        <taxon>Bacteroidota</taxon>
        <taxon>Flavobacteriia</taxon>
        <taxon>Flavobacteriales</taxon>
        <taxon>Flavobacteriaceae</taxon>
        <taxon>Christiangramia</taxon>
    </lineage>
</organism>
<reference evidence="2" key="1">
    <citation type="submission" date="2021-12" db="EMBL/GenBank/DDBJ databases">
        <title>Description of Gramella crocea sp. nov., a new bacterium isolated from activated sludge.</title>
        <authorList>
            <person name="Zhang X."/>
        </authorList>
    </citation>
    <scope>NUCLEOTIDE SEQUENCE</scope>
    <source>
        <strain evidence="2">YB25</strain>
    </source>
</reference>
<proteinExistence type="predicted"/>
<dbReference type="EMBL" id="JAJSON010000020">
    <property type="protein sequence ID" value="MCG9971899.1"/>
    <property type="molecule type" value="Genomic_DNA"/>
</dbReference>
<keyword evidence="3" id="KW-1185">Reference proteome</keyword>
<keyword evidence="1" id="KW-0812">Transmembrane</keyword>